<dbReference type="AlphaFoldDB" id="A0A1J0R5L0"/>
<feature type="region of interest" description="Disordered" evidence="1">
    <location>
        <begin position="429"/>
        <end position="458"/>
    </location>
</feature>
<reference evidence="3" key="1">
    <citation type="submission" date="2016-08" db="EMBL/GenBank/DDBJ databases">
        <title>VSG repertoire of Trypanosoma brucei EATRO 1125.</title>
        <authorList>
            <person name="Cross G.A."/>
        </authorList>
    </citation>
    <scope>NUCLEOTIDE SEQUENCE</scope>
    <source>
        <strain evidence="3">EATRO 1125</strain>
    </source>
</reference>
<feature type="chain" id="PRO_5012701136" evidence="2">
    <location>
        <begin position="22"/>
        <end position="500"/>
    </location>
</feature>
<evidence type="ECO:0000313" key="3">
    <source>
        <dbReference type="EMBL" id="APD73091.1"/>
    </source>
</evidence>
<proteinExistence type="predicted"/>
<dbReference type="VEuPathDB" id="TriTrypDB:Tb11.v5.0803"/>
<dbReference type="VEuPathDB" id="TriTrypDB:Tb427_000542600"/>
<feature type="compositionally biased region" description="Basic and acidic residues" evidence="1">
    <location>
        <begin position="429"/>
        <end position="455"/>
    </location>
</feature>
<protein>
    <submittedName>
        <fullName evidence="3">Variant surface glycoprotein 1125.255</fullName>
    </submittedName>
</protein>
<name>A0A1J0R5L0_9TRYP</name>
<sequence>MWKMEITLIFVCLSSLTVSMADSGATAAHNAVTEPCTLNAYYTAIESQLKSLANSAVTAVRELQQQQQGIQLAAVKHTGSTKGVSYTVLSAIARARAQKAAQYAAQAVQVFTDALQILNRKHGETLALAAAVAGADSTAVKHTQKALTDSKILTQGGGGSSNRGCEAETTPKLKTVGNCGSKAQEMQTAAEIGQNIKGLTHLKMIRTDAMKFPTLTAMIEARGNVNTGDRWQTGTGSTHCHDNGSPQDAATAQHTVALHKLKLTSTTTPTLETLATLAEATAEASGVPTAASATPWLTEDKAFAQAMQQAVEKHETPQQVLASETLEELANTPEARATYNFIKTKGGKPPSTESTAKEVANLVFGTATGTVDKAFLQLLSTDAVSIPTTRNDIKTNVQTIAGQPEFEQAMAYYYVQNMQNLTKAVEGVKKEENEKSDAAEDKTGDKKDGEKKEECTGTVETDCDKTKCTWNKEKNECKVKESAYISSVTKVPLLLAVLLL</sequence>
<feature type="signal peptide" evidence="2">
    <location>
        <begin position="1"/>
        <end position="21"/>
    </location>
</feature>
<dbReference type="VEuPathDB" id="TriTrypDB:Tb11.v5.0913"/>
<organism evidence="3">
    <name type="scientific">Trypanosoma brucei</name>
    <dbReference type="NCBI Taxonomy" id="5691"/>
    <lineage>
        <taxon>Eukaryota</taxon>
        <taxon>Discoba</taxon>
        <taxon>Euglenozoa</taxon>
        <taxon>Kinetoplastea</taxon>
        <taxon>Metakinetoplastina</taxon>
        <taxon>Trypanosomatida</taxon>
        <taxon>Trypanosomatidae</taxon>
        <taxon>Trypanosoma</taxon>
    </lineage>
</organism>
<evidence type="ECO:0000256" key="1">
    <source>
        <dbReference type="SAM" id="MobiDB-lite"/>
    </source>
</evidence>
<accession>A0A1J0R5L0</accession>
<dbReference type="SUPFAM" id="SSF58087">
    <property type="entry name" value="Variant surface glycoprotein (N-terminal domain)"/>
    <property type="match status" value="1"/>
</dbReference>
<evidence type="ECO:0000256" key="2">
    <source>
        <dbReference type="SAM" id="SignalP"/>
    </source>
</evidence>
<keyword evidence="2" id="KW-0732">Signal</keyword>
<dbReference type="EMBL" id="KX699135">
    <property type="protein sequence ID" value="APD73091.1"/>
    <property type="molecule type" value="Genomic_DNA"/>
</dbReference>
<dbReference type="VEuPathDB" id="TriTrypDB:Tb1125.Tb11.v5.0913"/>